<dbReference type="KEGG" id="esr:ES1_16600"/>
<dbReference type="Proteomes" id="UP000007050">
    <property type="component" value="Chromosome"/>
</dbReference>
<proteinExistence type="predicted"/>
<evidence type="ECO:0000313" key="2">
    <source>
        <dbReference type="Proteomes" id="UP000007050"/>
    </source>
</evidence>
<protein>
    <submittedName>
        <fullName evidence="1">Uncharacterized protein</fullName>
    </submittedName>
</protein>
<gene>
    <name evidence="1" type="ORF">ES1_16600</name>
</gene>
<name>D4MLG4_9FIRM</name>
<dbReference type="BioCyc" id="ESIR717961:G136L-1374-MONOMER"/>
<dbReference type="PATRIC" id="fig|717961.3.peg.1753"/>
<dbReference type="HOGENOM" id="CLU_1934873_0_0_9"/>
<reference evidence="1 2" key="2">
    <citation type="submission" date="2010-03" db="EMBL/GenBank/DDBJ databases">
        <authorList>
            <person name="Pajon A."/>
        </authorList>
    </citation>
    <scope>NUCLEOTIDE SEQUENCE [LARGE SCALE GENOMIC DNA]</scope>
    <source>
        <strain evidence="1 2">V10Sc8a</strain>
    </source>
</reference>
<dbReference type="EMBL" id="FP929059">
    <property type="protein sequence ID" value="CBL34597.1"/>
    <property type="molecule type" value="Genomic_DNA"/>
</dbReference>
<sequence>MSQNADATIRSLLIGHEWLICCSASNPDDMRTYILETVCRYDDTGLFAKKIGKPVFIEYGISQSVGGQYPYRLHDSLMMPIQNDKDFDDLVRSIIEVFDVVIIEDNMVDREKIYGKIGTKYENKIVSNKK</sequence>
<organism evidence="1 2">
    <name type="scientific">[Eubacterium] siraeum V10Sc8a</name>
    <dbReference type="NCBI Taxonomy" id="717961"/>
    <lineage>
        <taxon>Bacteria</taxon>
        <taxon>Bacillati</taxon>
        <taxon>Bacillota</taxon>
        <taxon>Clostridia</taxon>
        <taxon>Eubacteriales</taxon>
        <taxon>Oscillospiraceae</taxon>
        <taxon>Oscillospiraceae incertae sedis</taxon>
    </lineage>
</organism>
<accession>D4MLG4</accession>
<reference evidence="1 2" key="1">
    <citation type="submission" date="2010-03" db="EMBL/GenBank/DDBJ databases">
        <title>The genome sequence of Eubacterium siraeum V10Sc8a.</title>
        <authorList>
            <consortium name="metaHIT consortium -- http://www.metahit.eu/"/>
            <person name="Pajon A."/>
            <person name="Turner K."/>
            <person name="Parkhill J."/>
            <person name="Duncan S."/>
            <person name="Flint H."/>
        </authorList>
    </citation>
    <scope>NUCLEOTIDE SEQUENCE [LARGE SCALE GENOMIC DNA]</scope>
    <source>
        <strain evidence="1 2">V10Sc8a</strain>
    </source>
</reference>
<dbReference type="AlphaFoldDB" id="D4MLG4"/>
<evidence type="ECO:0000313" key="1">
    <source>
        <dbReference type="EMBL" id="CBL34597.1"/>
    </source>
</evidence>